<proteinExistence type="predicted"/>
<comment type="caution">
    <text evidence="1">The sequence shown here is derived from an EMBL/GenBank/DDBJ whole genome shotgun (WGS) entry which is preliminary data.</text>
</comment>
<accession>A0AA86PHU7</accession>
<evidence type="ECO:0000313" key="2">
    <source>
        <dbReference type="EMBL" id="CAL6030965.1"/>
    </source>
</evidence>
<dbReference type="EMBL" id="CAXDID020000118">
    <property type="protein sequence ID" value="CAL6030965.1"/>
    <property type="molecule type" value="Genomic_DNA"/>
</dbReference>
<keyword evidence="3" id="KW-1185">Reference proteome</keyword>
<organism evidence="1">
    <name type="scientific">Hexamita inflata</name>
    <dbReference type="NCBI Taxonomy" id="28002"/>
    <lineage>
        <taxon>Eukaryota</taxon>
        <taxon>Metamonada</taxon>
        <taxon>Diplomonadida</taxon>
        <taxon>Hexamitidae</taxon>
        <taxon>Hexamitinae</taxon>
        <taxon>Hexamita</taxon>
    </lineage>
</organism>
<protein>
    <submittedName>
        <fullName evidence="2">Hypothetical_protein</fullName>
    </submittedName>
</protein>
<sequence length="136" mass="15551">MQSVCRNSVAEQRDAAVFHESFIKQLDAGIQLSSNGIPSSESQQPQLPDQLFVRVSLLEYIIRSVPQVIQYLLNHRRVPPHLNGLTHFRFFLFDRNLVQQGCSRCSSQINVAVFQVKENVILTFGDMEQYLSRQTG</sequence>
<reference evidence="2 3" key="2">
    <citation type="submission" date="2024-07" db="EMBL/GenBank/DDBJ databases">
        <authorList>
            <person name="Akdeniz Z."/>
        </authorList>
    </citation>
    <scope>NUCLEOTIDE SEQUENCE [LARGE SCALE GENOMIC DNA]</scope>
</reference>
<reference evidence="1" key="1">
    <citation type="submission" date="2023-06" db="EMBL/GenBank/DDBJ databases">
        <authorList>
            <person name="Kurt Z."/>
        </authorList>
    </citation>
    <scope>NUCLEOTIDE SEQUENCE</scope>
</reference>
<dbReference type="Proteomes" id="UP001642409">
    <property type="component" value="Unassembled WGS sequence"/>
</dbReference>
<dbReference type="AlphaFoldDB" id="A0AA86PHU7"/>
<name>A0AA86PHU7_9EUKA</name>
<evidence type="ECO:0000313" key="1">
    <source>
        <dbReference type="EMBL" id="CAI9937488.1"/>
    </source>
</evidence>
<gene>
    <name evidence="1" type="ORF">HINF_LOCUS25133</name>
    <name evidence="2" type="ORF">HINF_LOCUS33780</name>
</gene>
<evidence type="ECO:0000313" key="3">
    <source>
        <dbReference type="Proteomes" id="UP001642409"/>
    </source>
</evidence>
<dbReference type="EMBL" id="CATOUU010000646">
    <property type="protein sequence ID" value="CAI9937488.1"/>
    <property type="molecule type" value="Genomic_DNA"/>
</dbReference>